<keyword evidence="5" id="KW-1185">Reference proteome</keyword>
<dbReference type="GO" id="GO:0051014">
    <property type="term" value="P:actin filament severing"/>
    <property type="evidence" value="ECO:0007669"/>
    <property type="project" value="EnsemblFungi"/>
</dbReference>
<evidence type="ECO:0000313" key="4">
    <source>
        <dbReference type="EMBL" id="ORX47493.1"/>
    </source>
</evidence>
<feature type="repeat" description="WD" evidence="3">
    <location>
        <begin position="185"/>
        <end position="226"/>
    </location>
</feature>
<dbReference type="SUPFAM" id="SSF50998">
    <property type="entry name" value="Quinoprotein alcohol dehydrogenase-like"/>
    <property type="match status" value="1"/>
</dbReference>
<dbReference type="Gene3D" id="2.130.10.10">
    <property type="entry name" value="YVTN repeat-like/Quinoprotein amine dehydrogenase"/>
    <property type="match status" value="2"/>
</dbReference>
<evidence type="ECO:0000256" key="1">
    <source>
        <dbReference type="ARBA" id="ARBA00022574"/>
    </source>
</evidence>
<dbReference type="InterPro" id="IPR011047">
    <property type="entry name" value="Quinoprotein_ADH-like_sf"/>
</dbReference>
<protein>
    <submittedName>
        <fullName evidence="4">WD40 repeat-like protein</fullName>
    </submittedName>
</protein>
<dbReference type="SMART" id="SM00320">
    <property type="entry name" value="WD40"/>
    <property type="match status" value="10"/>
</dbReference>
<dbReference type="GO" id="GO:0030042">
    <property type="term" value="P:actin filament depolymerization"/>
    <property type="evidence" value="ECO:0007669"/>
    <property type="project" value="TreeGrafter"/>
</dbReference>
<feature type="repeat" description="WD" evidence="3">
    <location>
        <begin position="54"/>
        <end position="95"/>
    </location>
</feature>
<dbReference type="InterPro" id="IPR036322">
    <property type="entry name" value="WD40_repeat_dom_sf"/>
</dbReference>
<name>A0A1X2G889_9FUNG</name>
<dbReference type="InterPro" id="IPR001680">
    <property type="entry name" value="WD40_rpt"/>
</dbReference>
<evidence type="ECO:0000313" key="5">
    <source>
        <dbReference type="Proteomes" id="UP000242146"/>
    </source>
</evidence>
<dbReference type="InterPro" id="IPR019775">
    <property type="entry name" value="WD40_repeat_CS"/>
</dbReference>
<evidence type="ECO:0000256" key="3">
    <source>
        <dbReference type="PROSITE-ProRule" id="PRU00221"/>
    </source>
</evidence>
<feature type="repeat" description="WD" evidence="3">
    <location>
        <begin position="477"/>
        <end position="518"/>
    </location>
</feature>
<dbReference type="PANTHER" id="PTHR19856:SF0">
    <property type="entry name" value="WD REPEAT-CONTAINING PROTEIN 1"/>
    <property type="match status" value="1"/>
</dbReference>
<sequence>MASEKLFTLAPLPSTTRGEGIKLSADPKGKTFLYANGKSVFLRDLKNPSLATEYVGHKANTVVARYSPSGYYIASGDVAGNVRIWDAINDDHILKSEVQPLSGKINDVAWDADSKRIIAVGDGKERFGHAFMFDTLSSVGEITGHSKVVNSVSIRQQRPFRAVTASDDMSVTFFNGVPFKYNTTIRDHTRFVYSVQFSPNGEFFVSAGADGKIFLYDGATGDKKGSFGDAHDGSVFSVAWSGDSTQLVSSSGDRTAKIWDIATQKAVTTFHLGDDVNDQQVGNLWQDDWLISTSLSGQFNYLDKATGKAARRVDGHSKAITAVAVDAKNKTLTTGSYDGRVYSWTSDDDGWTAKAVQGSGHTNQVKQIIVDDASSDVFSIAMDDTLRHIDQPTHTFDKVISTDAQPQGMAVAKDKVYVTAEAALHSYDKPALSKNAPVALKYDASVVDVARHSQDVYVASQQVRVYDSSHWSVKKELPAHMGKITALAAHPTEPLLAVGDSLGKIFVYDVNEGKTVLQHWVFHSARITGLQWSEDGDFLVSGGLDTQIYVWNRHKPMRKSVVKNAHVDAVNGVGFLKSDKASESLQVVSVGQDAAVRIFDIKKPQ</sequence>
<dbReference type="AlphaFoldDB" id="A0A1X2G889"/>
<keyword evidence="1 3" id="KW-0853">WD repeat</keyword>
<dbReference type="PANTHER" id="PTHR19856">
    <property type="entry name" value="WD-REPEATCONTAINING PROTEIN WDR1"/>
    <property type="match status" value="1"/>
</dbReference>
<evidence type="ECO:0000256" key="2">
    <source>
        <dbReference type="ARBA" id="ARBA00022737"/>
    </source>
</evidence>
<dbReference type="EMBL" id="MCGT01000033">
    <property type="protein sequence ID" value="ORX47493.1"/>
    <property type="molecule type" value="Genomic_DNA"/>
</dbReference>
<dbReference type="FunFam" id="2.130.10.10:FF:000102">
    <property type="entry name" value="Actin-interacting protein 1"/>
    <property type="match status" value="1"/>
</dbReference>
<keyword evidence="2" id="KW-0677">Repeat</keyword>
<dbReference type="CDD" id="cd00200">
    <property type="entry name" value="WD40"/>
    <property type="match status" value="1"/>
</dbReference>
<feature type="repeat" description="WD" evidence="3">
    <location>
        <begin position="523"/>
        <end position="552"/>
    </location>
</feature>
<dbReference type="Pfam" id="PF00400">
    <property type="entry name" value="WD40"/>
    <property type="match status" value="7"/>
</dbReference>
<dbReference type="GO" id="GO:0030864">
    <property type="term" value="C:cortical actin cytoskeleton"/>
    <property type="evidence" value="ECO:0007669"/>
    <property type="project" value="TreeGrafter"/>
</dbReference>
<proteinExistence type="predicted"/>
<dbReference type="PROSITE" id="PS50082">
    <property type="entry name" value="WD_REPEATS_2"/>
    <property type="match status" value="6"/>
</dbReference>
<dbReference type="GO" id="GO:0003786">
    <property type="term" value="F:actin lateral binding"/>
    <property type="evidence" value="ECO:0007669"/>
    <property type="project" value="EnsemblFungi"/>
</dbReference>
<dbReference type="Proteomes" id="UP000242146">
    <property type="component" value="Unassembled WGS sequence"/>
</dbReference>
<dbReference type="STRING" id="101127.A0A1X2G889"/>
<dbReference type="PROSITE" id="PS50294">
    <property type="entry name" value="WD_REPEATS_REGION"/>
    <property type="match status" value="5"/>
</dbReference>
<gene>
    <name evidence="4" type="ORF">DM01DRAFT_1140611</name>
</gene>
<feature type="repeat" description="WD" evidence="3">
    <location>
        <begin position="313"/>
        <end position="344"/>
    </location>
</feature>
<feature type="repeat" description="WD" evidence="3">
    <location>
        <begin position="228"/>
        <end position="269"/>
    </location>
</feature>
<comment type="caution">
    <text evidence="4">The sequence shown here is derived from an EMBL/GenBank/DDBJ whole genome shotgun (WGS) entry which is preliminary data.</text>
</comment>
<reference evidence="4 5" key="1">
    <citation type="submission" date="2016-07" db="EMBL/GenBank/DDBJ databases">
        <title>Pervasive Adenine N6-methylation of Active Genes in Fungi.</title>
        <authorList>
            <consortium name="DOE Joint Genome Institute"/>
            <person name="Mondo S.J."/>
            <person name="Dannebaum R.O."/>
            <person name="Kuo R.C."/>
            <person name="Labutti K."/>
            <person name="Haridas S."/>
            <person name="Kuo A."/>
            <person name="Salamov A."/>
            <person name="Ahrendt S.R."/>
            <person name="Lipzen A."/>
            <person name="Sullivan W."/>
            <person name="Andreopoulos W.B."/>
            <person name="Clum A."/>
            <person name="Lindquist E."/>
            <person name="Daum C."/>
            <person name="Ramamoorthy G.K."/>
            <person name="Gryganskyi A."/>
            <person name="Culley D."/>
            <person name="Magnuson J.K."/>
            <person name="James T.Y."/>
            <person name="O'Malley M.A."/>
            <person name="Stajich J.E."/>
            <person name="Spatafora J.W."/>
            <person name="Visel A."/>
            <person name="Grigoriev I.V."/>
        </authorList>
    </citation>
    <scope>NUCLEOTIDE SEQUENCE [LARGE SCALE GENOMIC DNA]</scope>
    <source>
        <strain evidence="4 5">NRRL 3301</strain>
    </source>
</reference>
<accession>A0A1X2G889</accession>
<dbReference type="SUPFAM" id="SSF50978">
    <property type="entry name" value="WD40 repeat-like"/>
    <property type="match status" value="1"/>
</dbReference>
<dbReference type="InterPro" id="IPR015943">
    <property type="entry name" value="WD40/YVTN_repeat-like_dom_sf"/>
</dbReference>
<dbReference type="PROSITE" id="PS00678">
    <property type="entry name" value="WD_REPEATS_1"/>
    <property type="match status" value="1"/>
</dbReference>
<dbReference type="OrthoDB" id="2306at2759"/>
<organism evidence="4 5">
    <name type="scientific">Hesseltinella vesiculosa</name>
    <dbReference type="NCBI Taxonomy" id="101127"/>
    <lineage>
        <taxon>Eukaryota</taxon>
        <taxon>Fungi</taxon>
        <taxon>Fungi incertae sedis</taxon>
        <taxon>Mucoromycota</taxon>
        <taxon>Mucoromycotina</taxon>
        <taxon>Mucoromycetes</taxon>
        <taxon>Mucorales</taxon>
        <taxon>Cunninghamellaceae</taxon>
        <taxon>Hesseltinella</taxon>
    </lineage>
</organism>